<dbReference type="InterPro" id="IPR050708">
    <property type="entry name" value="T6SS_VgrG/RHS"/>
</dbReference>
<dbReference type="InterPro" id="IPR022385">
    <property type="entry name" value="Rhs_assc_core"/>
</dbReference>
<name>A0A0D1KUJ1_BACIU</name>
<proteinExistence type="predicted"/>
<evidence type="ECO:0000313" key="4">
    <source>
        <dbReference type="Proteomes" id="UP000032247"/>
    </source>
</evidence>
<dbReference type="Proteomes" id="UP000032247">
    <property type="component" value="Unassembled WGS sequence"/>
</dbReference>
<dbReference type="PANTHER" id="PTHR32305:SF17">
    <property type="entry name" value="TRNA NUCLEASE WAPA"/>
    <property type="match status" value="1"/>
</dbReference>
<evidence type="ECO:0000259" key="2">
    <source>
        <dbReference type="Pfam" id="PF25023"/>
    </source>
</evidence>
<dbReference type="PATRIC" id="fig|1423.173.peg.3377"/>
<dbReference type="PANTHER" id="PTHR32305">
    <property type="match status" value="1"/>
</dbReference>
<dbReference type="NCBIfam" id="TIGR03696">
    <property type="entry name" value="Rhs_assc_core"/>
    <property type="match status" value="1"/>
</dbReference>
<evidence type="ECO:0000256" key="1">
    <source>
        <dbReference type="ARBA" id="ARBA00022737"/>
    </source>
</evidence>
<dbReference type="Pfam" id="PF25023">
    <property type="entry name" value="TEN_YD-shell"/>
    <property type="match status" value="1"/>
</dbReference>
<dbReference type="EMBL" id="JXBC01000006">
    <property type="protein sequence ID" value="KIU09932.1"/>
    <property type="molecule type" value="Genomic_DNA"/>
</dbReference>
<sequence>MYTFTKAYTYGDSGQLLAFTQNGKKYFYHYNAHGDVIAISDSTGKTVAKYQYDAWGNPTKTEASDEVKDNRYRYAGYQYDEETGLYYLMARYYEPRNGVFLSLDPDPGSDGDSLDQNGYAYGNNNPVMNVDPDGHWVWLVVNAGFAAYDGYKAYKSGKGWKSVAWAAASNFGPGKVLKGAKKVLGVAKGAKKYLKPGKYAKRSIPARSTSSRLNKKERRVLNKIGNKYGCHTCGRRHPGTKSGNWIADHQPVSKLRKKGQRQRLYPHCQTCSRKQGGYTSSILRKRHQRR</sequence>
<organism evidence="3 4">
    <name type="scientific">Bacillus subtilis</name>
    <dbReference type="NCBI Taxonomy" id="1423"/>
    <lineage>
        <taxon>Bacteria</taxon>
        <taxon>Bacillati</taxon>
        <taxon>Bacillota</taxon>
        <taxon>Bacilli</taxon>
        <taxon>Bacillales</taxon>
        <taxon>Bacillaceae</taxon>
        <taxon>Bacillus</taxon>
    </lineage>
</organism>
<reference evidence="3 4" key="1">
    <citation type="submission" date="2014-12" db="EMBL/GenBank/DDBJ databases">
        <title>Comparative genome analysis of Bacillus coagulans HM-08, Clostridium butyricum HM-68, Bacillus subtilis HM-66 and Bacillus licheniformis BL-09.</title>
        <authorList>
            <person name="Zhang H."/>
        </authorList>
    </citation>
    <scope>NUCLEOTIDE SEQUENCE [LARGE SCALE GENOMIC DNA]</scope>
    <source>
        <strain evidence="3 4">HM-66</strain>
    </source>
</reference>
<keyword evidence="1" id="KW-0677">Repeat</keyword>
<protein>
    <recommendedName>
        <fullName evidence="2">Teneurin-like YD-shell domain-containing protein</fullName>
    </recommendedName>
</protein>
<dbReference type="AlphaFoldDB" id="A0A0D1KUJ1"/>
<accession>A0A0D1KUJ1</accession>
<feature type="domain" description="Teneurin-like YD-shell" evidence="2">
    <location>
        <begin position="5"/>
        <end position="127"/>
    </location>
</feature>
<evidence type="ECO:0000313" key="3">
    <source>
        <dbReference type="EMBL" id="KIU09932.1"/>
    </source>
</evidence>
<dbReference type="PRINTS" id="PR00394">
    <property type="entry name" value="RHSPROTEIN"/>
</dbReference>
<dbReference type="InterPro" id="IPR056823">
    <property type="entry name" value="TEN-like_YD-shell"/>
</dbReference>
<dbReference type="Gene3D" id="2.180.10.10">
    <property type="entry name" value="RHS repeat-associated core"/>
    <property type="match status" value="1"/>
</dbReference>
<comment type="caution">
    <text evidence="3">The sequence shown here is derived from an EMBL/GenBank/DDBJ whole genome shotgun (WGS) entry which is preliminary data.</text>
</comment>
<gene>
    <name evidence="3" type="ORF">SC09_Contig28orf00056</name>
</gene>